<dbReference type="RefSeq" id="WP_077849423.1">
    <property type="nucleotide sequence ID" value="NZ_LZZM01000214.1"/>
</dbReference>
<dbReference type="PRINTS" id="PR00132">
    <property type="entry name" value="GLHYDRLASE2"/>
</dbReference>
<organism evidence="9 10">
    <name type="scientific">Clostridium puniceum</name>
    <dbReference type="NCBI Taxonomy" id="29367"/>
    <lineage>
        <taxon>Bacteria</taxon>
        <taxon>Bacillati</taxon>
        <taxon>Bacillota</taxon>
        <taxon>Clostridia</taxon>
        <taxon>Eubacteriales</taxon>
        <taxon>Clostridiaceae</taxon>
        <taxon>Clostridium</taxon>
    </lineage>
</organism>
<evidence type="ECO:0000259" key="5">
    <source>
        <dbReference type="Pfam" id="PF02836"/>
    </source>
</evidence>
<dbReference type="InterPro" id="IPR040605">
    <property type="entry name" value="Glyco_hydro2_dom5"/>
</dbReference>
<name>A0A1S8T757_9CLOT</name>
<dbReference type="AlphaFoldDB" id="A0A1S8T757"/>
<feature type="domain" description="Glycosyl hydrolases family 2 sugar binding" evidence="6">
    <location>
        <begin position="60"/>
        <end position="153"/>
    </location>
</feature>
<dbReference type="InterPro" id="IPR006103">
    <property type="entry name" value="Glyco_hydro_2_cat"/>
</dbReference>
<protein>
    <submittedName>
        <fullName evidence="9">Beta-galactosidase BoGH2A</fullName>
        <ecNumber evidence="9">3.2.1.23</ecNumber>
    </submittedName>
</protein>
<reference evidence="9 10" key="1">
    <citation type="submission" date="2016-05" db="EMBL/GenBank/DDBJ databases">
        <title>Microbial solvent formation.</title>
        <authorList>
            <person name="Poehlein A."/>
            <person name="Montoya Solano J.D."/>
            <person name="Flitsch S."/>
            <person name="Krabben P."/>
            <person name="Duerre P."/>
            <person name="Daniel R."/>
        </authorList>
    </citation>
    <scope>NUCLEOTIDE SEQUENCE [LARGE SCALE GENOMIC DNA]</scope>
    <source>
        <strain evidence="9 10">DSM 2619</strain>
    </source>
</reference>
<dbReference type="InterPro" id="IPR036156">
    <property type="entry name" value="Beta-gal/glucu_dom_sf"/>
</dbReference>
<dbReference type="Pfam" id="PF16355">
    <property type="entry name" value="DUF4982"/>
    <property type="match status" value="1"/>
</dbReference>
<evidence type="ECO:0000259" key="7">
    <source>
        <dbReference type="Pfam" id="PF16355"/>
    </source>
</evidence>
<proteinExistence type="inferred from homology"/>
<dbReference type="Pfam" id="PF02837">
    <property type="entry name" value="Glyco_hydro_2_N"/>
    <property type="match status" value="1"/>
</dbReference>
<dbReference type="PROSITE" id="PS00608">
    <property type="entry name" value="GLYCOSYL_HYDROL_F2_2"/>
    <property type="match status" value="1"/>
</dbReference>
<dbReference type="SUPFAM" id="SSF49785">
    <property type="entry name" value="Galactose-binding domain-like"/>
    <property type="match status" value="1"/>
</dbReference>
<keyword evidence="10" id="KW-1185">Reference proteome</keyword>
<dbReference type="InterPro" id="IPR032311">
    <property type="entry name" value="DUF4982"/>
</dbReference>
<dbReference type="Proteomes" id="UP000190890">
    <property type="component" value="Unassembled WGS sequence"/>
</dbReference>
<keyword evidence="3 9" id="KW-0326">Glycosidase</keyword>
<evidence type="ECO:0000256" key="2">
    <source>
        <dbReference type="ARBA" id="ARBA00022801"/>
    </source>
</evidence>
<dbReference type="InterPro" id="IPR013783">
    <property type="entry name" value="Ig-like_fold"/>
</dbReference>
<dbReference type="OrthoDB" id="9762066at2"/>
<dbReference type="SUPFAM" id="SSF49303">
    <property type="entry name" value="beta-Galactosidase/glucuronidase domain"/>
    <property type="match status" value="1"/>
</dbReference>
<dbReference type="Gene3D" id="2.60.120.260">
    <property type="entry name" value="Galactose-binding domain-like"/>
    <property type="match status" value="1"/>
</dbReference>
<evidence type="ECO:0000259" key="8">
    <source>
        <dbReference type="Pfam" id="PF18565"/>
    </source>
</evidence>
<evidence type="ECO:0000313" key="10">
    <source>
        <dbReference type="Proteomes" id="UP000190890"/>
    </source>
</evidence>
<dbReference type="PANTHER" id="PTHR42732">
    <property type="entry name" value="BETA-GALACTOSIDASE"/>
    <property type="match status" value="1"/>
</dbReference>
<dbReference type="EC" id="3.2.1.23" evidence="9"/>
<dbReference type="Pfam" id="PF18565">
    <property type="entry name" value="Glyco_hydro2_C5"/>
    <property type="match status" value="1"/>
</dbReference>
<evidence type="ECO:0000313" key="9">
    <source>
        <dbReference type="EMBL" id="OOM73528.1"/>
    </source>
</evidence>
<evidence type="ECO:0000259" key="4">
    <source>
        <dbReference type="Pfam" id="PF00703"/>
    </source>
</evidence>
<dbReference type="Gene3D" id="2.60.40.10">
    <property type="entry name" value="Immunoglobulins"/>
    <property type="match status" value="3"/>
</dbReference>
<feature type="domain" description="DUF4982" evidence="7">
    <location>
        <begin position="625"/>
        <end position="675"/>
    </location>
</feature>
<dbReference type="PANTHER" id="PTHR42732:SF1">
    <property type="entry name" value="BETA-MANNOSIDASE"/>
    <property type="match status" value="1"/>
</dbReference>
<evidence type="ECO:0000259" key="6">
    <source>
        <dbReference type="Pfam" id="PF02837"/>
    </source>
</evidence>
<sequence length="802" mass="91174">MDTTYININEDWHFNLGDCQNAWEKGYDSSAWEKVNLPHDWSVKQPFDRKYSSGTGYLSGGIGWYHKKFTLPEIFRGKKIWVVFDGIYKNSQVWCNSYYKGKWPYGYTTFRYDITEQASFGDAENLISVKVNHSDISDSRWFTGSGITRKVQIIIEDVVHPTPDGIFFTTPSVTSDKADIVIHNQILNDSSFDSLITVKNILLRTDGSETAYFSKTSLILKGETETILTEGSLDFPLLWSPEQPNLYKLITKLKVEANTSESSTCRDDLGAWNIVKTDMVGIRSFSFDADKGFFLNGVSTKFKGVCVHHDAGCLGAAVLPEVWMRRLMKLKEMGCNAIRMSHNPHMPELYDLCDEIGFLVMDEAFDEWEGPKNKWWNGHNVYPPRHQGYSEDFTEWHERDLKALIKRDRNHPSIVMWSIGNEIDYPNDPYCHPLFSHMTGNNDANKPAEERKYNPNKPNAERLSKLAATLTKIVKVEDITRPVTAAVAFPELSTQIGFIDSLDVVGYNYKESLYEQDHSRFPKKPFLGSENSHSFEGWKAVLEKEYISGQFLWTGIDYLGEAHGWPIHGSGAGILTLAGFEKTSFYRRQSLWSTKPILKIVTGRSDSNNDSEWKPMYTSWNYSPGEPVLVRCYTNLTSAELLCNGKSIGINTVDNQTGYISWILPFEEGQLKVVAACVSETKQITDTLETTTSSCNIELSLWKNQSSNVISHENISQIEVTVTDTKNRHVANDSTMLYVKIQGPGKLLGLENGDLSDVTEYTAHYRRAYEGRLLLYIHRTSKDAPIHIYVYGDNLKTAKIIL</sequence>
<evidence type="ECO:0000256" key="3">
    <source>
        <dbReference type="ARBA" id="ARBA00023295"/>
    </source>
</evidence>
<dbReference type="InterPro" id="IPR023232">
    <property type="entry name" value="Glyco_hydro_2_AS"/>
</dbReference>
<comment type="caution">
    <text evidence="9">The sequence shown here is derived from an EMBL/GenBank/DDBJ whole genome shotgun (WGS) entry which is preliminary data.</text>
</comment>
<dbReference type="InterPro" id="IPR006102">
    <property type="entry name" value="Ig-like_GH2"/>
</dbReference>
<dbReference type="Gene3D" id="3.20.20.80">
    <property type="entry name" value="Glycosidases"/>
    <property type="match status" value="1"/>
</dbReference>
<dbReference type="InterPro" id="IPR006104">
    <property type="entry name" value="Glyco_hydro_2_N"/>
</dbReference>
<gene>
    <name evidence="9" type="ORF">CLPUN_44960</name>
</gene>
<accession>A0A1S8T757</accession>
<dbReference type="Pfam" id="PF00703">
    <property type="entry name" value="Glyco_hydro_2"/>
    <property type="match status" value="1"/>
</dbReference>
<dbReference type="InterPro" id="IPR017853">
    <property type="entry name" value="GH"/>
</dbReference>
<dbReference type="GO" id="GO:0005975">
    <property type="term" value="P:carbohydrate metabolic process"/>
    <property type="evidence" value="ECO:0007669"/>
    <property type="project" value="InterPro"/>
</dbReference>
<dbReference type="GO" id="GO:0004565">
    <property type="term" value="F:beta-galactosidase activity"/>
    <property type="evidence" value="ECO:0007669"/>
    <property type="project" value="UniProtKB-EC"/>
</dbReference>
<dbReference type="Pfam" id="PF02836">
    <property type="entry name" value="Glyco_hydro_2_C"/>
    <property type="match status" value="1"/>
</dbReference>
<dbReference type="InterPro" id="IPR006101">
    <property type="entry name" value="Glyco_hydro_2"/>
</dbReference>
<feature type="domain" description="Glycoside hydrolase family 2 immunoglobulin-like beta-sandwich" evidence="4">
    <location>
        <begin position="167"/>
        <end position="264"/>
    </location>
</feature>
<dbReference type="EMBL" id="LZZM01000214">
    <property type="protein sequence ID" value="OOM73528.1"/>
    <property type="molecule type" value="Genomic_DNA"/>
</dbReference>
<feature type="domain" description="Glycoside hydrolase family 2" evidence="8">
    <location>
        <begin position="711"/>
        <end position="800"/>
    </location>
</feature>
<keyword evidence="2 9" id="KW-0378">Hydrolase</keyword>
<feature type="domain" description="Glycoside hydrolase family 2 catalytic" evidence="5">
    <location>
        <begin position="290"/>
        <end position="438"/>
    </location>
</feature>
<dbReference type="STRING" id="29367.CLPUN_44960"/>
<dbReference type="SUPFAM" id="SSF51445">
    <property type="entry name" value="(Trans)glycosidases"/>
    <property type="match status" value="1"/>
</dbReference>
<dbReference type="InterPro" id="IPR008979">
    <property type="entry name" value="Galactose-bd-like_sf"/>
</dbReference>
<comment type="similarity">
    <text evidence="1">Belongs to the glycosyl hydrolase 2 family.</text>
</comment>
<evidence type="ECO:0000256" key="1">
    <source>
        <dbReference type="ARBA" id="ARBA00007401"/>
    </source>
</evidence>
<dbReference type="InterPro" id="IPR051913">
    <property type="entry name" value="GH2_Domain-Containing"/>
</dbReference>